<name>A0ABP6FM99_9ACTN</name>
<feature type="transmembrane region" description="Helical" evidence="2">
    <location>
        <begin position="132"/>
        <end position="152"/>
    </location>
</feature>
<feature type="compositionally biased region" description="Basic and acidic residues" evidence="1">
    <location>
        <begin position="1"/>
        <end position="10"/>
    </location>
</feature>
<feature type="transmembrane region" description="Helical" evidence="2">
    <location>
        <begin position="159"/>
        <end position="176"/>
    </location>
</feature>
<feature type="region of interest" description="Disordered" evidence="1">
    <location>
        <begin position="1"/>
        <end position="38"/>
    </location>
</feature>
<feature type="transmembrane region" description="Helical" evidence="2">
    <location>
        <begin position="316"/>
        <end position="336"/>
    </location>
</feature>
<feature type="transmembrane region" description="Helical" evidence="2">
    <location>
        <begin position="219"/>
        <end position="239"/>
    </location>
</feature>
<keyword evidence="4" id="KW-1185">Reference proteome</keyword>
<evidence type="ECO:0008006" key="5">
    <source>
        <dbReference type="Google" id="ProtNLM"/>
    </source>
</evidence>
<dbReference type="Proteomes" id="UP001501666">
    <property type="component" value="Unassembled WGS sequence"/>
</dbReference>
<comment type="caution">
    <text evidence="3">The sequence shown here is derived from an EMBL/GenBank/DDBJ whole genome shotgun (WGS) entry which is preliminary data.</text>
</comment>
<organism evidence="3 4">
    <name type="scientific">Nonomuraea recticatena</name>
    <dbReference type="NCBI Taxonomy" id="46178"/>
    <lineage>
        <taxon>Bacteria</taxon>
        <taxon>Bacillati</taxon>
        <taxon>Actinomycetota</taxon>
        <taxon>Actinomycetes</taxon>
        <taxon>Streptosporangiales</taxon>
        <taxon>Streptosporangiaceae</taxon>
        <taxon>Nonomuraea</taxon>
    </lineage>
</organism>
<evidence type="ECO:0000256" key="1">
    <source>
        <dbReference type="SAM" id="MobiDB-lite"/>
    </source>
</evidence>
<evidence type="ECO:0000313" key="3">
    <source>
        <dbReference type="EMBL" id="GAA2694752.1"/>
    </source>
</evidence>
<proteinExistence type="predicted"/>
<feature type="transmembrane region" description="Helical" evidence="2">
    <location>
        <begin position="396"/>
        <end position="416"/>
    </location>
</feature>
<keyword evidence="2" id="KW-0812">Transmembrane</keyword>
<evidence type="ECO:0000313" key="4">
    <source>
        <dbReference type="Proteomes" id="UP001501666"/>
    </source>
</evidence>
<sequence length="519" mass="55490">MGNVLAKEHAGAVSEPDGAGRSCASARIGGAPPGSTLESTVTVTRPRILSGLGRPQRFAPRPIVLLALVSCLYGLAQLLLVSPRLGLGWDEAVYASQFSSHAPPAVFSAPRAQGVPLLVAPVVALTDSVLVLRLYLTVVSSLALFGAFSVWLRIRPGRLVPVAALLYGSSWLSLFYGNQAMPNGYTALAAVAAVGFLLLGERSRLAPVGLAGSLAVMSLMRPSDALVAAVPLVVTALVGLRGRRIVTLSAIAVGLAVGWGQWAIEAQLRFGGFVTRLKDAGEHNSTGWNVSIVEHARALDGPTLCRFGAECGAVSPVALTWWLAIPVMTALGLWSAGRRRHLFPIALAAVTGLAMALPYLFYVDYAAPRFLMPAYALLSLPIAEAVVTGVRLRRPVAAVVIVGLVAHVALQGAYAFRMAVVSHRDREAIDAAVQELRRMGVRPPCMIYGQSGVQIGYHLRCHSHGIIQRFASRPPLRIQQALERKEQVVIVYKNRRLPSYVMTWREADLPGPWKARFPG</sequence>
<gene>
    <name evidence="3" type="ORF">GCM10010412_087090</name>
</gene>
<keyword evidence="2" id="KW-1133">Transmembrane helix</keyword>
<feature type="transmembrane region" description="Helical" evidence="2">
    <location>
        <begin position="342"/>
        <end position="363"/>
    </location>
</feature>
<accession>A0ABP6FM99</accession>
<feature type="transmembrane region" description="Helical" evidence="2">
    <location>
        <begin position="245"/>
        <end position="264"/>
    </location>
</feature>
<keyword evidence="2" id="KW-0472">Membrane</keyword>
<reference evidence="4" key="1">
    <citation type="journal article" date="2019" name="Int. J. Syst. Evol. Microbiol.">
        <title>The Global Catalogue of Microorganisms (GCM) 10K type strain sequencing project: providing services to taxonomists for standard genome sequencing and annotation.</title>
        <authorList>
            <consortium name="The Broad Institute Genomics Platform"/>
            <consortium name="The Broad Institute Genome Sequencing Center for Infectious Disease"/>
            <person name="Wu L."/>
            <person name="Ma J."/>
        </authorList>
    </citation>
    <scope>NUCLEOTIDE SEQUENCE [LARGE SCALE GENOMIC DNA]</scope>
    <source>
        <strain evidence="4">JCM 6835</strain>
    </source>
</reference>
<dbReference type="EMBL" id="BAAATE010000039">
    <property type="protein sequence ID" value="GAA2694752.1"/>
    <property type="molecule type" value="Genomic_DNA"/>
</dbReference>
<protein>
    <recommendedName>
        <fullName evidence="5">Glycosyltransferase RgtA/B/C/D-like domain-containing protein</fullName>
    </recommendedName>
</protein>
<feature type="transmembrane region" description="Helical" evidence="2">
    <location>
        <begin position="63"/>
        <end position="81"/>
    </location>
</feature>
<evidence type="ECO:0000256" key="2">
    <source>
        <dbReference type="SAM" id="Phobius"/>
    </source>
</evidence>